<comment type="caution">
    <text evidence="1">The sequence shown here is derived from an EMBL/GenBank/DDBJ whole genome shotgun (WGS) entry which is preliminary data.</text>
</comment>
<evidence type="ECO:0000313" key="1">
    <source>
        <dbReference type="EMBL" id="MDT9686313.1"/>
    </source>
</evidence>
<evidence type="ECO:0008006" key="3">
    <source>
        <dbReference type="Google" id="ProtNLM"/>
    </source>
</evidence>
<protein>
    <recommendedName>
        <fullName evidence="3">Transposase</fullName>
    </recommendedName>
</protein>
<organism evidence="1 2">
    <name type="scientific">Streptomyces tamarix</name>
    <dbReference type="NCBI Taxonomy" id="3078565"/>
    <lineage>
        <taxon>Bacteria</taxon>
        <taxon>Bacillati</taxon>
        <taxon>Actinomycetota</taxon>
        <taxon>Actinomycetes</taxon>
        <taxon>Kitasatosporales</taxon>
        <taxon>Streptomycetaceae</taxon>
        <taxon>Streptomyces</taxon>
    </lineage>
</organism>
<keyword evidence="2" id="KW-1185">Reference proteome</keyword>
<dbReference type="EMBL" id="JAWCTQ010000062">
    <property type="protein sequence ID" value="MDT9686313.1"/>
    <property type="molecule type" value="Genomic_DNA"/>
</dbReference>
<gene>
    <name evidence="1" type="ORF">RND61_30215</name>
</gene>
<dbReference type="Proteomes" id="UP001250181">
    <property type="component" value="Unassembled WGS sequence"/>
</dbReference>
<accession>A0ABU3QU84</accession>
<name>A0ABU3QU84_9ACTN</name>
<evidence type="ECO:0000313" key="2">
    <source>
        <dbReference type="Proteomes" id="UP001250181"/>
    </source>
</evidence>
<reference evidence="1 2" key="1">
    <citation type="submission" date="2023-09" db="EMBL/GenBank/DDBJ databases">
        <title>Streptomyces sp. nov.: A antagonism against Alternaria gaisen Producing Streptochlin, Isolated from Tamarix root soil.</title>
        <authorList>
            <person name="Chen Y."/>
        </authorList>
    </citation>
    <scope>NUCLEOTIDE SEQUENCE [LARGE SCALE GENOMIC DNA]</scope>
    <source>
        <strain evidence="1 2">TRM76323</strain>
    </source>
</reference>
<dbReference type="RefSeq" id="WP_315881347.1">
    <property type="nucleotide sequence ID" value="NZ_JAWCTQ010000062.1"/>
</dbReference>
<proteinExistence type="predicted"/>
<sequence length="40" mass="4861">MWTTSYRLWRMPRHHHSEHTAFRLVLIGVHMLAVSDIDCR</sequence>